<protein>
    <submittedName>
        <fullName evidence="1">Uncharacterized protein</fullName>
    </submittedName>
</protein>
<keyword evidence="2" id="KW-1185">Reference proteome</keyword>
<evidence type="ECO:0000313" key="1">
    <source>
        <dbReference type="EMBL" id="KAI9912628.1"/>
    </source>
</evidence>
<reference evidence="1 2" key="1">
    <citation type="journal article" date="2022" name="bioRxiv">
        <title>The genome of the oomycete Peronosclerospora sorghi, a cosmopolitan pathogen of maize and sorghum, is inflated with dispersed pseudogenes.</title>
        <authorList>
            <person name="Fletcher K."/>
            <person name="Martin F."/>
            <person name="Isakeit T."/>
            <person name="Cavanaugh K."/>
            <person name="Magill C."/>
            <person name="Michelmore R."/>
        </authorList>
    </citation>
    <scope>NUCLEOTIDE SEQUENCE [LARGE SCALE GENOMIC DNA]</scope>
    <source>
        <strain evidence="1">P6</strain>
    </source>
</reference>
<dbReference type="EMBL" id="CM047583">
    <property type="protein sequence ID" value="KAI9912628.1"/>
    <property type="molecule type" value="Genomic_DNA"/>
</dbReference>
<gene>
    <name evidence="1" type="ORF">PsorP6_005145</name>
</gene>
<name>A0ACC0W3E7_9STRA</name>
<accession>A0ACC0W3E7</accession>
<dbReference type="Proteomes" id="UP001163321">
    <property type="component" value="Chromosome 4"/>
</dbReference>
<proteinExistence type="predicted"/>
<sequence>MEDMGAYYRGKVFDTGKKPWLIYLAAAVTFTDWYWSSIVLLLVSLPMFSFFGVRSVEAGMIELKTVHPLFYRLLPTYKATQDELPRQRAELPKKVRVFFKKYSSHVGKLAEPKKLDGSEFMHQRSVQRAERAKVQPTSRTTRSGKHSTEAKNYGT</sequence>
<evidence type="ECO:0000313" key="2">
    <source>
        <dbReference type="Proteomes" id="UP001163321"/>
    </source>
</evidence>
<organism evidence="1 2">
    <name type="scientific">Peronosclerospora sorghi</name>
    <dbReference type="NCBI Taxonomy" id="230839"/>
    <lineage>
        <taxon>Eukaryota</taxon>
        <taxon>Sar</taxon>
        <taxon>Stramenopiles</taxon>
        <taxon>Oomycota</taxon>
        <taxon>Peronosporomycetes</taxon>
        <taxon>Peronosporales</taxon>
        <taxon>Peronosporaceae</taxon>
        <taxon>Peronosclerospora</taxon>
    </lineage>
</organism>
<comment type="caution">
    <text evidence="1">The sequence shown here is derived from an EMBL/GenBank/DDBJ whole genome shotgun (WGS) entry which is preliminary data.</text>
</comment>